<dbReference type="Proteomes" id="UP000823906">
    <property type="component" value="Unassembled WGS sequence"/>
</dbReference>
<evidence type="ECO:0000313" key="3">
    <source>
        <dbReference type="Proteomes" id="UP000823906"/>
    </source>
</evidence>
<keyword evidence="1" id="KW-1133">Transmembrane helix</keyword>
<reference evidence="2" key="1">
    <citation type="journal article" date="2021" name="PeerJ">
        <title>Extensive microbial diversity within the chicken gut microbiome revealed by metagenomics and culture.</title>
        <authorList>
            <person name="Gilroy R."/>
            <person name="Ravi A."/>
            <person name="Getino M."/>
            <person name="Pursley I."/>
            <person name="Horton D.L."/>
            <person name="Alikhan N.F."/>
            <person name="Baker D."/>
            <person name="Gharbi K."/>
            <person name="Hall N."/>
            <person name="Watson M."/>
            <person name="Adriaenssens E.M."/>
            <person name="Foster-Nyarko E."/>
            <person name="Jarju S."/>
            <person name="Secka A."/>
            <person name="Antonio M."/>
            <person name="Oren A."/>
            <person name="Chaudhuri R.R."/>
            <person name="La Ragione R."/>
            <person name="Hildebrand F."/>
            <person name="Pallen M.J."/>
        </authorList>
    </citation>
    <scope>NUCLEOTIDE SEQUENCE</scope>
    <source>
        <strain evidence="2">ChiSjej5B23-2810</strain>
    </source>
</reference>
<reference evidence="2" key="2">
    <citation type="submission" date="2021-04" db="EMBL/GenBank/DDBJ databases">
        <authorList>
            <person name="Gilroy R."/>
        </authorList>
    </citation>
    <scope>NUCLEOTIDE SEQUENCE</scope>
    <source>
        <strain evidence="2">ChiSjej5B23-2810</strain>
    </source>
</reference>
<feature type="non-terminal residue" evidence="2">
    <location>
        <position position="1"/>
    </location>
</feature>
<organism evidence="2 3">
    <name type="scientific">Candidatus Faecalibacterium faecigallinarum</name>
    <dbReference type="NCBI Taxonomy" id="2838577"/>
    <lineage>
        <taxon>Bacteria</taxon>
        <taxon>Bacillati</taxon>
        <taxon>Bacillota</taxon>
        <taxon>Clostridia</taxon>
        <taxon>Eubacteriales</taxon>
        <taxon>Oscillospiraceae</taxon>
        <taxon>Faecalibacterium</taxon>
    </lineage>
</organism>
<protein>
    <submittedName>
        <fullName evidence="2">Uncharacterized protein</fullName>
    </submittedName>
</protein>
<dbReference type="EMBL" id="DWWN01000051">
    <property type="protein sequence ID" value="HJC46012.1"/>
    <property type="molecule type" value="Genomic_DNA"/>
</dbReference>
<feature type="transmembrane region" description="Helical" evidence="1">
    <location>
        <begin position="12"/>
        <end position="35"/>
    </location>
</feature>
<name>A0A9D2P9M1_9FIRM</name>
<dbReference type="AlphaFoldDB" id="A0A9D2P9M1"/>
<sequence length="106" mass="11962">TNSAVKYVDFVHTFIFVLFALFVIIFAHFYLLFLFPVSTIDSRPLDALRRGCHSASAPPISSDLHRLCLCRQGRFCSLRGRARFAPKKRAGRGGNVSLFDNLTEIL</sequence>
<proteinExistence type="predicted"/>
<accession>A0A9D2P9M1</accession>
<evidence type="ECO:0000313" key="2">
    <source>
        <dbReference type="EMBL" id="HJC46012.1"/>
    </source>
</evidence>
<comment type="caution">
    <text evidence="2">The sequence shown here is derived from an EMBL/GenBank/DDBJ whole genome shotgun (WGS) entry which is preliminary data.</text>
</comment>
<keyword evidence="1" id="KW-0812">Transmembrane</keyword>
<keyword evidence="1" id="KW-0472">Membrane</keyword>
<evidence type="ECO:0000256" key="1">
    <source>
        <dbReference type="SAM" id="Phobius"/>
    </source>
</evidence>
<gene>
    <name evidence="2" type="ORF">H9703_07785</name>
</gene>